<dbReference type="InterPro" id="IPR004294">
    <property type="entry name" value="Carotenoid_Oase"/>
</dbReference>
<keyword evidence="2 5" id="KW-0479">Metal-binding</keyword>
<dbReference type="GO" id="GO:0016121">
    <property type="term" value="P:carotene catabolic process"/>
    <property type="evidence" value="ECO:0007669"/>
    <property type="project" value="TreeGrafter"/>
</dbReference>
<accession>A0A643G2N8</accession>
<protein>
    <submittedName>
        <fullName evidence="6">Carotenoid oxygenase family protein</fullName>
    </submittedName>
</protein>
<keyword evidence="6" id="KW-0614">Plasmid</keyword>
<evidence type="ECO:0000313" key="6">
    <source>
        <dbReference type="EMBL" id="QOT82125.1"/>
    </source>
</evidence>
<name>A0A643G2N8_9BURK</name>
<dbReference type="PANTHER" id="PTHR10543">
    <property type="entry name" value="BETA-CAROTENE DIOXYGENASE"/>
    <property type="match status" value="1"/>
</dbReference>
<evidence type="ECO:0000256" key="2">
    <source>
        <dbReference type="ARBA" id="ARBA00022723"/>
    </source>
</evidence>
<dbReference type="Pfam" id="PF03055">
    <property type="entry name" value="RPE65"/>
    <property type="match status" value="1"/>
</dbReference>
<comment type="cofactor">
    <cofactor evidence="5">
        <name>Fe(2+)</name>
        <dbReference type="ChEBI" id="CHEBI:29033"/>
    </cofactor>
    <text evidence="5">Binds 1 Fe(2+) ion per subunit.</text>
</comment>
<dbReference type="EMBL" id="CP062806">
    <property type="protein sequence ID" value="QOT82125.1"/>
    <property type="molecule type" value="Genomic_DNA"/>
</dbReference>
<geneLocation type="plasmid" evidence="6 7">
    <name>pRK1-2</name>
</geneLocation>
<evidence type="ECO:0000313" key="7">
    <source>
        <dbReference type="Proteomes" id="UP000397656"/>
    </source>
</evidence>
<dbReference type="GO" id="GO:0046872">
    <property type="term" value="F:metal ion binding"/>
    <property type="evidence" value="ECO:0007669"/>
    <property type="project" value="UniProtKB-KW"/>
</dbReference>
<feature type="binding site" evidence="5">
    <location>
        <position position="479"/>
    </location>
    <ligand>
        <name>Fe cation</name>
        <dbReference type="ChEBI" id="CHEBI:24875"/>
        <note>catalytic</note>
    </ligand>
</feature>
<organism evidence="6 7">
    <name type="scientific">Cupriavidus basilensis</name>
    <dbReference type="NCBI Taxonomy" id="68895"/>
    <lineage>
        <taxon>Bacteria</taxon>
        <taxon>Pseudomonadati</taxon>
        <taxon>Pseudomonadota</taxon>
        <taxon>Betaproteobacteria</taxon>
        <taxon>Burkholderiales</taxon>
        <taxon>Burkholderiaceae</taxon>
        <taxon>Cupriavidus</taxon>
    </lineage>
</organism>
<dbReference type="GeneID" id="98406820"/>
<evidence type="ECO:0000256" key="5">
    <source>
        <dbReference type="PIRSR" id="PIRSR604294-1"/>
    </source>
</evidence>
<feature type="binding site" evidence="5">
    <location>
        <position position="183"/>
    </location>
    <ligand>
        <name>Fe cation</name>
        <dbReference type="ChEBI" id="CHEBI:24875"/>
        <note>catalytic</note>
    </ligand>
</feature>
<proteinExistence type="inferred from homology"/>
<reference evidence="6 7" key="1">
    <citation type="submission" date="2020-10" db="EMBL/GenBank/DDBJ databases">
        <title>Complete genome sequence of Cupriavidus basilensis CCUG 49340T.</title>
        <authorList>
            <person name="Salva-Serra F."/>
            <person name="Donoso R.A."/>
            <person name="Cho K.H."/>
            <person name="Yoo J.A."/>
            <person name="Lee K."/>
            <person name="Yoon S.-H."/>
            <person name="Perez-Pantoja D."/>
            <person name="Moore E.R.B."/>
        </authorList>
    </citation>
    <scope>NUCLEOTIDE SEQUENCE [LARGE SCALE GENOMIC DNA]</scope>
    <source>
        <strain evidence="7">CCUG 49340</strain>
        <plasmid evidence="6 7">pRK1-2</plasmid>
    </source>
</reference>
<dbReference type="PANTHER" id="PTHR10543:SF89">
    <property type="entry name" value="CAROTENOID 9,10(9',10')-CLEAVAGE DIOXYGENASE 1"/>
    <property type="match status" value="1"/>
</dbReference>
<keyword evidence="3" id="KW-0560">Oxidoreductase</keyword>
<evidence type="ECO:0000256" key="1">
    <source>
        <dbReference type="ARBA" id="ARBA00006787"/>
    </source>
</evidence>
<evidence type="ECO:0000256" key="3">
    <source>
        <dbReference type="ARBA" id="ARBA00023002"/>
    </source>
</evidence>
<gene>
    <name evidence="6" type="ORF">F7R26_038275</name>
</gene>
<evidence type="ECO:0000256" key="4">
    <source>
        <dbReference type="ARBA" id="ARBA00023004"/>
    </source>
</evidence>
<dbReference type="GO" id="GO:0010436">
    <property type="term" value="F:carotenoid dioxygenase activity"/>
    <property type="evidence" value="ECO:0007669"/>
    <property type="project" value="TreeGrafter"/>
</dbReference>
<feature type="binding site" evidence="5">
    <location>
        <position position="295"/>
    </location>
    <ligand>
        <name>Fe cation</name>
        <dbReference type="ChEBI" id="CHEBI:24875"/>
        <note>catalytic</note>
    </ligand>
</feature>
<feature type="binding site" evidence="5">
    <location>
        <position position="231"/>
    </location>
    <ligand>
        <name>Fe cation</name>
        <dbReference type="ChEBI" id="CHEBI:24875"/>
        <note>catalytic</note>
    </ligand>
</feature>
<dbReference type="Proteomes" id="UP000397656">
    <property type="component" value="Plasmid pRK1-2"/>
</dbReference>
<sequence length="495" mass="56319">MLETIHHYDVTADQDTDNPFLLGPFTPNRREYTADTDSLRVIGEIPRDLHGIFVRNTHNQVHAPMGVYHPFDGDGMLHAIHFENGRATYRNRFIRTTGFLAERAAGHSLWPGLLQPDLGTYRGWGAMGAMKDNAGTDVIAHAGKLLASMSQGSEPWRLDPLSLDTLGPDANWARRVPDGVSSHYKVDPRTGEMMFFNYPERWPYMHYGVVDRNNQLVHYVPIELPGPRWPHDLGITQNYTILHDLPLFFDPQGLKEGKHQLVFNRDLPARFGIIPRHGNNSQIRWFEGTPCYVLHLTNCYEDGDEVVMDGCIMPDHKPVPVNAAGNIYDRIKANLDKHRNKTHMHRWRFNLHTGQTTEQYLDDEVTEFPVCSNDYMGQPYRYSYNVLYQPGEWLFSGLKRFDLQSGATARHEYGAGRFGSEPQMARRVGAVAEDDGYVISMVADMNADTSEILILDAANIDRGPLARIMLPERMSIGTHACWVEGDRIHGENRQP</sequence>
<dbReference type="RefSeq" id="WP_150984733.1">
    <property type="nucleotide sequence ID" value="NZ_CP062806.1"/>
</dbReference>
<dbReference type="AlphaFoldDB" id="A0A643G2N8"/>
<keyword evidence="4 5" id="KW-0408">Iron</keyword>
<comment type="similarity">
    <text evidence="1">Belongs to the carotenoid oxygenase family.</text>
</comment>